<feature type="compositionally biased region" description="Basic and acidic residues" evidence="1">
    <location>
        <begin position="136"/>
        <end position="162"/>
    </location>
</feature>
<accession>A0A2R5H1E0</accession>
<organism evidence="3 4">
    <name type="scientific">Hondaea fermentalgiana</name>
    <dbReference type="NCBI Taxonomy" id="2315210"/>
    <lineage>
        <taxon>Eukaryota</taxon>
        <taxon>Sar</taxon>
        <taxon>Stramenopiles</taxon>
        <taxon>Bigyra</taxon>
        <taxon>Labyrinthulomycetes</taxon>
        <taxon>Thraustochytrida</taxon>
        <taxon>Thraustochytriidae</taxon>
        <taxon>Hondaea</taxon>
    </lineage>
</organism>
<dbReference type="GO" id="GO:0016579">
    <property type="term" value="P:protein deubiquitination"/>
    <property type="evidence" value="ECO:0007669"/>
    <property type="project" value="TreeGrafter"/>
</dbReference>
<dbReference type="InterPro" id="IPR038765">
    <property type="entry name" value="Papain-like_cys_pep_sf"/>
</dbReference>
<feature type="domain" description="OTU" evidence="2">
    <location>
        <begin position="175"/>
        <end position="318"/>
    </location>
</feature>
<evidence type="ECO:0000313" key="4">
    <source>
        <dbReference type="Proteomes" id="UP000241890"/>
    </source>
</evidence>
<dbReference type="PANTHER" id="PTHR12419:SF10">
    <property type="entry name" value="DEUBIQUITINASE OTUD6B"/>
    <property type="match status" value="1"/>
</dbReference>
<name>A0A2R5H1E0_9STRA</name>
<dbReference type="OrthoDB" id="415023at2759"/>
<feature type="region of interest" description="Disordered" evidence="1">
    <location>
        <begin position="40"/>
        <end position="162"/>
    </location>
</feature>
<keyword evidence="4" id="KW-1185">Reference proteome</keyword>
<feature type="compositionally biased region" description="Basic and acidic residues" evidence="1">
    <location>
        <begin position="63"/>
        <end position="87"/>
    </location>
</feature>
<reference evidence="3 4" key="1">
    <citation type="submission" date="2017-12" db="EMBL/GenBank/DDBJ databases">
        <title>Sequencing, de novo assembly and annotation of complete genome of a new Thraustochytrid species, strain FCC1311.</title>
        <authorList>
            <person name="Sedici K."/>
            <person name="Godart F."/>
            <person name="Aiese Cigliano R."/>
            <person name="Sanseverino W."/>
            <person name="Barakat M."/>
            <person name="Ortet P."/>
            <person name="Marechal E."/>
            <person name="Cagnac O."/>
            <person name="Amato A."/>
        </authorList>
    </citation>
    <scope>NUCLEOTIDE SEQUENCE [LARGE SCALE GENOMIC DNA]</scope>
</reference>
<evidence type="ECO:0000313" key="3">
    <source>
        <dbReference type="EMBL" id="GBG34154.1"/>
    </source>
</evidence>
<dbReference type="InParanoid" id="A0A2R5H1E0"/>
<evidence type="ECO:0000256" key="1">
    <source>
        <dbReference type="SAM" id="MobiDB-lite"/>
    </source>
</evidence>
<dbReference type="Pfam" id="PF02338">
    <property type="entry name" value="OTU"/>
    <property type="match status" value="1"/>
</dbReference>
<dbReference type="EMBL" id="BEYU01000181">
    <property type="protein sequence ID" value="GBG34154.1"/>
    <property type="molecule type" value="Genomic_DNA"/>
</dbReference>
<dbReference type="CDD" id="cd22748">
    <property type="entry name" value="OTU_OTUD6-like"/>
    <property type="match status" value="1"/>
</dbReference>
<dbReference type="AlphaFoldDB" id="A0A2R5H1E0"/>
<evidence type="ECO:0000259" key="2">
    <source>
        <dbReference type="PROSITE" id="PS50802"/>
    </source>
</evidence>
<proteinExistence type="predicted"/>
<dbReference type="PROSITE" id="PS50802">
    <property type="entry name" value="OTU"/>
    <property type="match status" value="1"/>
</dbReference>
<dbReference type="InterPro" id="IPR050704">
    <property type="entry name" value="Peptidase_C85-like"/>
</dbReference>
<dbReference type="Gene3D" id="3.90.70.80">
    <property type="match status" value="1"/>
</dbReference>
<sequence>MAEETAAAETAMSAEASMAAELVAAGTAEGKSAALIKEGLQSKHKAERKALRKDGNDALSGLKGDERKRVEVENNKKKEEQAEKHGAEMAALEAALEAAASAEGENGDGEQLAAGTSMAVPKQNQVTRAQKRREKKKEQEKLAKERFAERKAQAGPSRRDREMETISAKLLGKGFALKEVEADGHCLYRAVADQLIQKKQTSVGESKEPHKLLRTMCAQYMRTHRPLFEPFIALDDEGGEQGAHSFEEYLDTVQNSAEWGGQLELRALAGALQTPIEVYAADGPMVIMGEDFTGEPLRVSFHQHFLTLGEHYNSVQPSSAIAEADNF</sequence>
<gene>
    <name evidence="3" type="ORF">FCC1311_103782</name>
</gene>
<feature type="compositionally biased region" description="Low complexity" evidence="1">
    <location>
        <begin position="88"/>
        <end position="104"/>
    </location>
</feature>
<comment type="caution">
    <text evidence="3">The sequence shown here is derived from an EMBL/GenBank/DDBJ whole genome shotgun (WGS) entry which is preliminary data.</text>
</comment>
<dbReference type="InterPro" id="IPR003323">
    <property type="entry name" value="OTU_dom"/>
</dbReference>
<protein>
    <submittedName>
        <fullName evidence="3">OTU domain-containing protein 6B</fullName>
    </submittedName>
</protein>
<dbReference type="PANTHER" id="PTHR12419">
    <property type="entry name" value="OTU DOMAIN CONTAINING PROTEIN"/>
    <property type="match status" value="1"/>
</dbReference>
<dbReference type="GO" id="GO:0004843">
    <property type="term" value="F:cysteine-type deubiquitinase activity"/>
    <property type="evidence" value="ECO:0007669"/>
    <property type="project" value="TreeGrafter"/>
</dbReference>
<dbReference type="Proteomes" id="UP000241890">
    <property type="component" value="Unassembled WGS sequence"/>
</dbReference>
<dbReference type="SUPFAM" id="SSF54001">
    <property type="entry name" value="Cysteine proteinases"/>
    <property type="match status" value="1"/>
</dbReference>